<reference evidence="9" key="2">
    <citation type="submission" date="2009-11" db="EMBL/GenBank/DDBJ databases">
        <title>The Genome Sequence of Allomyces macrogynus strain ATCC 38327.</title>
        <authorList>
            <consortium name="The Broad Institute Genome Sequencing Platform"/>
            <person name="Russ C."/>
            <person name="Cuomo C."/>
            <person name="Shea T."/>
            <person name="Young S.K."/>
            <person name="Zeng Q."/>
            <person name="Koehrsen M."/>
            <person name="Haas B."/>
            <person name="Borodovsky M."/>
            <person name="Guigo R."/>
            <person name="Alvarado L."/>
            <person name="Berlin A."/>
            <person name="Borenstein D."/>
            <person name="Chen Z."/>
            <person name="Engels R."/>
            <person name="Freedman E."/>
            <person name="Gellesch M."/>
            <person name="Goldberg J."/>
            <person name="Griggs A."/>
            <person name="Gujja S."/>
            <person name="Heiman D."/>
            <person name="Hepburn T."/>
            <person name="Howarth C."/>
            <person name="Jen D."/>
            <person name="Larson L."/>
            <person name="Lewis B."/>
            <person name="Mehta T."/>
            <person name="Park D."/>
            <person name="Pearson M."/>
            <person name="Roberts A."/>
            <person name="Saif S."/>
            <person name="Shenoy N."/>
            <person name="Sisk P."/>
            <person name="Stolte C."/>
            <person name="Sykes S."/>
            <person name="Walk T."/>
            <person name="White J."/>
            <person name="Yandava C."/>
            <person name="Burger G."/>
            <person name="Gray M.W."/>
            <person name="Holland P.W.H."/>
            <person name="King N."/>
            <person name="Lang F.B.F."/>
            <person name="Roger A.J."/>
            <person name="Ruiz-Trillo I."/>
            <person name="Lander E."/>
            <person name="Nusbaum C."/>
        </authorList>
    </citation>
    <scope>NUCLEOTIDE SEQUENCE [LARGE SCALE GENOMIC DNA]</scope>
    <source>
        <strain evidence="9">ATCC 38327</strain>
    </source>
</reference>
<evidence type="ECO:0000256" key="1">
    <source>
        <dbReference type="ARBA" id="ARBA00009547"/>
    </source>
</evidence>
<dbReference type="GO" id="GO:0046872">
    <property type="term" value="F:metal ion binding"/>
    <property type="evidence" value="ECO:0007669"/>
    <property type="project" value="UniProtKB-KW"/>
</dbReference>
<keyword evidence="5" id="KW-0378">Hydrolase</keyword>
<evidence type="ECO:0000313" key="9">
    <source>
        <dbReference type="Proteomes" id="UP000054350"/>
    </source>
</evidence>
<protein>
    <recommendedName>
        <fullName evidence="10">Phospholipase C/P1 nuclease</fullName>
    </recommendedName>
</protein>
<evidence type="ECO:0000256" key="5">
    <source>
        <dbReference type="ARBA" id="ARBA00022801"/>
    </source>
</evidence>
<dbReference type="AlphaFoldDB" id="A0A0L0SJL5"/>
<evidence type="ECO:0000256" key="4">
    <source>
        <dbReference type="ARBA" id="ARBA00022759"/>
    </source>
</evidence>
<sequence>MLDSYPRCTRHRRHDARSGILVLAAVALVLLAVTCAPRSAVAWGDEGHRAVGSLAYSALSPRAKVAVDKLLKAGKFRSIEYAAVWPDRIKRKRPATGAWHYANSHDAPEAHKCMLTYPRDCEDGTCAMTAIARMATTLARHRDLILAANPDPVAMPMARELGESLAFLVHIVGDIAQPLHATGFKRGANDVPVMLDGTHMSLHALWDYGLIRKSINADYQGSRPQWVAAMLHTVRATALAERVVLVEDEEVEMVAINDVDSPLARLGHVARGLVDRAIMLGAPAVRAIRQQHSVQPQLARAVVIADVSATDNDDPIDPATVLAALPSEDEYAPSSEVDCAVSVDVRHVGAVTRCATRWAQQSNRLVCKSVFGARGAAVEGMVVDDAYWRQGKDVINTQIIRAGLRLAALLNRIFDVENVARAGGAEVVNELAADVGDNA</sequence>
<accession>A0A0L0SJL5</accession>
<keyword evidence="6" id="KW-1015">Disulfide bond</keyword>
<dbReference type="CDD" id="cd11010">
    <property type="entry name" value="S1-P1_nuclease"/>
    <property type="match status" value="1"/>
</dbReference>
<organism evidence="8 9">
    <name type="scientific">Allomyces macrogynus (strain ATCC 38327)</name>
    <name type="common">Allomyces javanicus var. macrogynus</name>
    <dbReference type="NCBI Taxonomy" id="578462"/>
    <lineage>
        <taxon>Eukaryota</taxon>
        <taxon>Fungi</taxon>
        <taxon>Fungi incertae sedis</taxon>
        <taxon>Blastocladiomycota</taxon>
        <taxon>Blastocladiomycetes</taxon>
        <taxon>Blastocladiales</taxon>
        <taxon>Blastocladiaceae</taxon>
        <taxon>Allomyces</taxon>
    </lineage>
</organism>
<gene>
    <name evidence="8" type="ORF">AMAG_07875</name>
</gene>
<reference evidence="8 9" key="1">
    <citation type="submission" date="2009-11" db="EMBL/GenBank/DDBJ databases">
        <title>Annotation of Allomyces macrogynus ATCC 38327.</title>
        <authorList>
            <consortium name="The Broad Institute Genome Sequencing Platform"/>
            <person name="Russ C."/>
            <person name="Cuomo C."/>
            <person name="Burger G."/>
            <person name="Gray M.W."/>
            <person name="Holland P.W.H."/>
            <person name="King N."/>
            <person name="Lang F.B.F."/>
            <person name="Roger A.J."/>
            <person name="Ruiz-Trillo I."/>
            <person name="Young S.K."/>
            <person name="Zeng Q."/>
            <person name="Gargeya S."/>
            <person name="Fitzgerald M."/>
            <person name="Haas B."/>
            <person name="Abouelleil A."/>
            <person name="Alvarado L."/>
            <person name="Arachchi H.M."/>
            <person name="Berlin A."/>
            <person name="Chapman S.B."/>
            <person name="Gearin G."/>
            <person name="Goldberg J."/>
            <person name="Griggs A."/>
            <person name="Gujja S."/>
            <person name="Hansen M."/>
            <person name="Heiman D."/>
            <person name="Howarth C."/>
            <person name="Larimer J."/>
            <person name="Lui A."/>
            <person name="MacDonald P.J.P."/>
            <person name="McCowen C."/>
            <person name="Montmayeur A."/>
            <person name="Murphy C."/>
            <person name="Neiman D."/>
            <person name="Pearson M."/>
            <person name="Priest M."/>
            <person name="Roberts A."/>
            <person name="Saif S."/>
            <person name="Shea T."/>
            <person name="Sisk P."/>
            <person name="Stolte C."/>
            <person name="Sykes S."/>
            <person name="Wortman J."/>
            <person name="Nusbaum C."/>
            <person name="Birren B."/>
        </authorList>
    </citation>
    <scope>NUCLEOTIDE SEQUENCE [LARGE SCALE GENOMIC DNA]</scope>
    <source>
        <strain evidence="8 9">ATCC 38327</strain>
    </source>
</reference>
<dbReference type="InterPro" id="IPR008947">
    <property type="entry name" value="PLipase_C/P1_nuclease_dom_sf"/>
</dbReference>
<dbReference type="STRING" id="578462.A0A0L0SJL5"/>
<keyword evidence="9" id="KW-1185">Reference proteome</keyword>
<dbReference type="EMBL" id="GG745340">
    <property type="protein sequence ID" value="KNE62683.1"/>
    <property type="molecule type" value="Genomic_DNA"/>
</dbReference>
<keyword evidence="3" id="KW-0479">Metal-binding</keyword>
<dbReference type="VEuPathDB" id="FungiDB:AMAG_07875"/>
<comment type="similarity">
    <text evidence="1">Belongs to the nuclease type I family.</text>
</comment>
<dbReference type="eggNOG" id="ENOG502RY0T">
    <property type="taxonomic scope" value="Eukaryota"/>
</dbReference>
<dbReference type="GO" id="GO:0006308">
    <property type="term" value="P:DNA catabolic process"/>
    <property type="evidence" value="ECO:0007669"/>
    <property type="project" value="InterPro"/>
</dbReference>
<evidence type="ECO:0000256" key="7">
    <source>
        <dbReference type="ARBA" id="ARBA00023180"/>
    </source>
</evidence>
<dbReference type="GO" id="GO:0004519">
    <property type="term" value="F:endonuclease activity"/>
    <property type="evidence" value="ECO:0007669"/>
    <property type="project" value="UniProtKB-KW"/>
</dbReference>
<evidence type="ECO:0000256" key="2">
    <source>
        <dbReference type="ARBA" id="ARBA00022722"/>
    </source>
</evidence>
<keyword evidence="7" id="KW-0325">Glycoprotein</keyword>
<dbReference type="GO" id="GO:0003676">
    <property type="term" value="F:nucleic acid binding"/>
    <property type="evidence" value="ECO:0007669"/>
    <property type="project" value="InterPro"/>
</dbReference>
<evidence type="ECO:0000256" key="6">
    <source>
        <dbReference type="ARBA" id="ARBA00023157"/>
    </source>
</evidence>
<dbReference type="Gene3D" id="1.10.575.10">
    <property type="entry name" value="P1 Nuclease"/>
    <property type="match status" value="1"/>
</dbReference>
<dbReference type="OrthoDB" id="441446at2759"/>
<dbReference type="Pfam" id="PF02265">
    <property type="entry name" value="S1-P1_nuclease"/>
    <property type="match status" value="2"/>
</dbReference>
<dbReference type="Proteomes" id="UP000054350">
    <property type="component" value="Unassembled WGS sequence"/>
</dbReference>
<dbReference type="PANTHER" id="PTHR33146:SF26">
    <property type="entry name" value="ENDONUCLEASE 4"/>
    <property type="match status" value="1"/>
</dbReference>
<evidence type="ECO:0000256" key="3">
    <source>
        <dbReference type="ARBA" id="ARBA00022723"/>
    </source>
</evidence>
<keyword evidence="2" id="KW-0540">Nuclease</keyword>
<dbReference type="SUPFAM" id="SSF48537">
    <property type="entry name" value="Phospholipase C/P1 nuclease"/>
    <property type="match status" value="2"/>
</dbReference>
<evidence type="ECO:0000313" key="8">
    <source>
        <dbReference type="EMBL" id="KNE62683.1"/>
    </source>
</evidence>
<dbReference type="InterPro" id="IPR003154">
    <property type="entry name" value="S1/P1nuclease"/>
</dbReference>
<dbReference type="GO" id="GO:0016788">
    <property type="term" value="F:hydrolase activity, acting on ester bonds"/>
    <property type="evidence" value="ECO:0007669"/>
    <property type="project" value="InterPro"/>
</dbReference>
<keyword evidence="4" id="KW-0255">Endonuclease</keyword>
<name>A0A0L0SJL5_ALLM3</name>
<evidence type="ECO:0008006" key="10">
    <source>
        <dbReference type="Google" id="ProtNLM"/>
    </source>
</evidence>
<proteinExistence type="inferred from homology"/>
<dbReference type="PANTHER" id="PTHR33146">
    <property type="entry name" value="ENDONUCLEASE 4"/>
    <property type="match status" value="1"/>
</dbReference>